<dbReference type="GO" id="GO:0047545">
    <property type="term" value="F:(S)-2-hydroxyglutarate dehydrogenase activity"/>
    <property type="evidence" value="ECO:0007669"/>
    <property type="project" value="UniProtKB-ARBA"/>
</dbReference>
<evidence type="ECO:0000256" key="3">
    <source>
        <dbReference type="ARBA" id="ARBA00013143"/>
    </source>
</evidence>
<evidence type="ECO:0000256" key="6">
    <source>
        <dbReference type="ARBA" id="ARBA00023027"/>
    </source>
</evidence>
<reference evidence="11 12" key="1">
    <citation type="submission" date="2016-07" db="EMBL/GenBank/DDBJ databases">
        <title>Pervasive Adenine N6-methylation of Active Genes in Fungi.</title>
        <authorList>
            <consortium name="DOE Joint Genome Institute"/>
            <person name="Mondo S.J."/>
            <person name="Dannebaum R.O."/>
            <person name="Kuo R.C."/>
            <person name="Labutti K."/>
            <person name="Haridas S."/>
            <person name="Kuo A."/>
            <person name="Salamov A."/>
            <person name="Ahrendt S.R."/>
            <person name="Lipzen A."/>
            <person name="Sullivan W."/>
            <person name="Andreopoulos W.B."/>
            <person name="Clum A."/>
            <person name="Lindquist E."/>
            <person name="Daum C."/>
            <person name="Ramamoorthy G.K."/>
            <person name="Gryganskyi A."/>
            <person name="Culley D."/>
            <person name="Magnuson J.K."/>
            <person name="James T.Y."/>
            <person name="O'Malley M.A."/>
            <person name="Stajich J.E."/>
            <person name="Spatafora J.W."/>
            <person name="Visel A."/>
            <person name="Grigoriev I.V."/>
        </authorList>
    </citation>
    <scope>NUCLEOTIDE SEQUENCE [LARGE SCALE GENOMIC DNA]</scope>
    <source>
        <strain evidence="11 12">PL171</strain>
    </source>
</reference>
<dbReference type="SUPFAM" id="SSF52283">
    <property type="entry name" value="Formate/glycerate dehydrogenase catalytic domain-like"/>
    <property type="match status" value="1"/>
</dbReference>
<evidence type="ECO:0000256" key="7">
    <source>
        <dbReference type="ARBA" id="ARBA00023299"/>
    </source>
</evidence>
<dbReference type="SUPFAM" id="SSF51735">
    <property type="entry name" value="NAD(P)-binding Rossmann-fold domains"/>
    <property type="match status" value="1"/>
</dbReference>
<keyword evidence="5 9" id="KW-0560">Oxidoreductase</keyword>
<dbReference type="PROSITE" id="PS00670">
    <property type="entry name" value="D_2_HYDROXYACID_DH_2"/>
    <property type="match status" value="1"/>
</dbReference>
<comment type="pathway">
    <text evidence="1">Amino-acid biosynthesis; L-serine biosynthesis; L-serine from 3-phospho-D-glycerate: step 1/3.</text>
</comment>
<dbReference type="InterPro" id="IPR045865">
    <property type="entry name" value="ACT-like_dom_sf"/>
</dbReference>
<dbReference type="GO" id="GO:0006564">
    <property type="term" value="P:L-serine biosynthetic process"/>
    <property type="evidence" value="ECO:0007669"/>
    <property type="project" value="UniProtKB-KW"/>
</dbReference>
<dbReference type="PANTHER" id="PTHR42789">
    <property type="entry name" value="D-ISOMER SPECIFIC 2-HYDROXYACID DEHYDROGENASE FAMILY PROTEIN (AFU_ORTHOLOGUE AFUA_6G10090)"/>
    <property type="match status" value="1"/>
</dbReference>
<evidence type="ECO:0000256" key="5">
    <source>
        <dbReference type="ARBA" id="ARBA00023002"/>
    </source>
</evidence>
<evidence type="ECO:0000256" key="1">
    <source>
        <dbReference type="ARBA" id="ARBA00005216"/>
    </source>
</evidence>
<proteinExistence type="inferred from homology"/>
<dbReference type="EMBL" id="MCFL01000055">
    <property type="protein sequence ID" value="ORZ31802.1"/>
    <property type="molecule type" value="Genomic_DNA"/>
</dbReference>
<organism evidence="11 12">
    <name type="scientific">Catenaria anguillulae PL171</name>
    <dbReference type="NCBI Taxonomy" id="765915"/>
    <lineage>
        <taxon>Eukaryota</taxon>
        <taxon>Fungi</taxon>
        <taxon>Fungi incertae sedis</taxon>
        <taxon>Blastocladiomycota</taxon>
        <taxon>Blastocladiomycetes</taxon>
        <taxon>Blastocladiales</taxon>
        <taxon>Catenariaceae</taxon>
        <taxon>Catenaria</taxon>
    </lineage>
</organism>
<dbReference type="GO" id="GO:0004617">
    <property type="term" value="F:phosphoglycerate dehydrogenase activity"/>
    <property type="evidence" value="ECO:0007669"/>
    <property type="project" value="UniProtKB-EC"/>
</dbReference>
<dbReference type="Proteomes" id="UP000193411">
    <property type="component" value="Unassembled WGS sequence"/>
</dbReference>
<evidence type="ECO:0000256" key="2">
    <source>
        <dbReference type="ARBA" id="ARBA00005854"/>
    </source>
</evidence>
<dbReference type="InterPro" id="IPR050857">
    <property type="entry name" value="D-2-hydroxyacid_DH"/>
</dbReference>
<comment type="similarity">
    <text evidence="2 9">Belongs to the D-isomer specific 2-hydroxyacid dehydrogenase family.</text>
</comment>
<keyword evidence="7" id="KW-0718">Serine biosynthesis</keyword>
<comment type="caution">
    <text evidence="11">The sequence shown here is derived from an EMBL/GenBank/DDBJ whole genome shotgun (WGS) entry which is preliminary data.</text>
</comment>
<dbReference type="Gene3D" id="3.30.70.260">
    <property type="match status" value="1"/>
</dbReference>
<dbReference type="Pfam" id="PF02826">
    <property type="entry name" value="2-Hacid_dh_C"/>
    <property type="match status" value="1"/>
</dbReference>
<protein>
    <recommendedName>
        <fullName evidence="3">phosphoglycerate dehydrogenase</fullName>
        <ecNumber evidence="3">1.1.1.95</ecNumber>
    </recommendedName>
</protein>
<dbReference type="EC" id="1.1.1.95" evidence="3"/>
<evidence type="ECO:0000256" key="8">
    <source>
        <dbReference type="ARBA" id="ARBA00048731"/>
    </source>
</evidence>
<dbReference type="NCBIfam" id="NF008759">
    <property type="entry name" value="PRK11790.1"/>
    <property type="match status" value="1"/>
</dbReference>
<dbReference type="SUPFAM" id="SSF55021">
    <property type="entry name" value="ACT-like"/>
    <property type="match status" value="1"/>
</dbReference>
<evidence type="ECO:0000313" key="11">
    <source>
        <dbReference type="EMBL" id="ORZ31802.1"/>
    </source>
</evidence>
<gene>
    <name evidence="11" type="ORF">BCR44DRAFT_1441660</name>
</gene>
<dbReference type="OrthoDB" id="418179at2759"/>
<sequence length="500" mass="53570">MSSNTNNNTNQAPAGASAAAVAEAVTEHILSRKNSGTQINTLPYVPTGQNDETQARMMQAMFSPTSVVAAKPTTATTTAAAAASHRQWHRFDQSQIKVLLLESVSPVAIQTLEAAGYQVESVKGALSEAELVERIQDVHVLGIRSKTKVTATVLAAARRLLVIGCFCIGTNQVDLAAASKRGVAVFNSPYANSRSVAEMTLANIINLSRQLGDRNNEMHKGEWNKVSKGCYEVRGKTLGIIGYGHIGSQLSVLAEALGIRVVYHDVIQIMPLGSARQLRSLDEVLGCADFVTLHVPETPDTKLMMGVKELAKMKKGSYLINASRGTVVDIDALAGALRAGHLAGCAVDVYPWEPATNGPLFESPLVGCPNTLLSPHIGGSTEEAQRAIGLEVSRALVSWVAEGVSFGSVNLPGLALKPLVPNPMTIRVTNIHRNVPGVLRKINLLLAEFNIERQSSDSNGEVAYLVADVTLDQGKLEDQLRTVHEGISKLEENIMVRVFY</sequence>
<accession>A0A1Y2HFF4</accession>
<dbReference type="GO" id="GO:0051287">
    <property type="term" value="F:NAD binding"/>
    <property type="evidence" value="ECO:0007669"/>
    <property type="project" value="InterPro"/>
</dbReference>
<feature type="domain" description="ACT" evidence="10">
    <location>
        <begin position="427"/>
        <end position="500"/>
    </location>
</feature>
<evidence type="ECO:0000256" key="9">
    <source>
        <dbReference type="RuleBase" id="RU003719"/>
    </source>
</evidence>
<dbReference type="InterPro" id="IPR036291">
    <property type="entry name" value="NAD(P)-bd_dom_sf"/>
</dbReference>
<dbReference type="PROSITE" id="PS00065">
    <property type="entry name" value="D_2_HYDROXYACID_DH_1"/>
    <property type="match status" value="1"/>
</dbReference>
<dbReference type="Gene3D" id="3.40.50.720">
    <property type="entry name" value="NAD(P)-binding Rossmann-like Domain"/>
    <property type="match status" value="2"/>
</dbReference>
<dbReference type="PROSITE" id="PS51671">
    <property type="entry name" value="ACT"/>
    <property type="match status" value="1"/>
</dbReference>
<dbReference type="PROSITE" id="PS00671">
    <property type="entry name" value="D_2_HYDROXYACID_DH_3"/>
    <property type="match status" value="1"/>
</dbReference>
<dbReference type="AlphaFoldDB" id="A0A1Y2HFF4"/>
<dbReference type="InterPro" id="IPR029752">
    <property type="entry name" value="D-isomer_DH_CS1"/>
</dbReference>
<dbReference type="InterPro" id="IPR006140">
    <property type="entry name" value="D-isomer_DH_NAD-bd"/>
</dbReference>
<evidence type="ECO:0000259" key="10">
    <source>
        <dbReference type="PROSITE" id="PS51671"/>
    </source>
</evidence>
<dbReference type="InterPro" id="IPR006139">
    <property type="entry name" value="D-isomer_2_OHA_DH_cat_dom"/>
</dbReference>
<dbReference type="UniPathway" id="UPA00135">
    <property type="reaction ID" value="UER00196"/>
</dbReference>
<dbReference type="PANTHER" id="PTHR42789:SF1">
    <property type="entry name" value="D-ISOMER SPECIFIC 2-HYDROXYACID DEHYDROGENASE FAMILY PROTEIN (AFU_ORTHOLOGUE AFUA_6G10090)"/>
    <property type="match status" value="1"/>
</dbReference>
<keyword evidence="12" id="KW-1185">Reference proteome</keyword>
<dbReference type="Pfam" id="PF00389">
    <property type="entry name" value="2-Hacid_dh"/>
    <property type="match status" value="1"/>
</dbReference>
<dbReference type="FunFam" id="3.40.50.720:FF:000041">
    <property type="entry name" value="D-3-phosphoglycerate dehydrogenase"/>
    <property type="match status" value="1"/>
</dbReference>
<dbReference type="STRING" id="765915.A0A1Y2HFF4"/>
<dbReference type="CDD" id="cd12176">
    <property type="entry name" value="PGDH_3"/>
    <property type="match status" value="1"/>
</dbReference>
<dbReference type="InterPro" id="IPR002912">
    <property type="entry name" value="ACT_dom"/>
</dbReference>
<evidence type="ECO:0000256" key="4">
    <source>
        <dbReference type="ARBA" id="ARBA00022605"/>
    </source>
</evidence>
<keyword evidence="4" id="KW-0028">Amino-acid biosynthesis</keyword>
<dbReference type="InterPro" id="IPR029753">
    <property type="entry name" value="D-isomer_DH_CS"/>
</dbReference>
<name>A0A1Y2HFF4_9FUNG</name>
<keyword evidence="6" id="KW-0520">NAD</keyword>
<evidence type="ECO:0000313" key="12">
    <source>
        <dbReference type="Proteomes" id="UP000193411"/>
    </source>
</evidence>
<comment type="catalytic activity">
    <reaction evidence="8">
        <text>(2R)-3-phosphoglycerate + NAD(+) = 3-phosphooxypyruvate + NADH + H(+)</text>
        <dbReference type="Rhea" id="RHEA:12641"/>
        <dbReference type="ChEBI" id="CHEBI:15378"/>
        <dbReference type="ChEBI" id="CHEBI:18110"/>
        <dbReference type="ChEBI" id="CHEBI:57540"/>
        <dbReference type="ChEBI" id="CHEBI:57945"/>
        <dbReference type="ChEBI" id="CHEBI:58272"/>
        <dbReference type="EC" id="1.1.1.95"/>
    </reaction>
</comment>